<protein>
    <submittedName>
        <fullName evidence="2">Uncharacterized protein</fullName>
    </submittedName>
</protein>
<dbReference type="OrthoDB" id="5326659at2759"/>
<dbReference type="RefSeq" id="XP_067485690.1">
    <property type="nucleotide sequence ID" value="XM_067637731.1"/>
</dbReference>
<dbReference type="Proteomes" id="UP000283090">
    <property type="component" value="Unassembled WGS sequence"/>
</dbReference>
<dbReference type="EMBL" id="SAEB01000012">
    <property type="protein sequence ID" value="RVD80146.1"/>
    <property type="molecule type" value="Genomic_DNA"/>
</dbReference>
<evidence type="ECO:0000313" key="3">
    <source>
        <dbReference type="Proteomes" id="UP000283090"/>
    </source>
</evidence>
<dbReference type="GeneID" id="93590363"/>
<feature type="compositionally biased region" description="Acidic residues" evidence="1">
    <location>
        <begin position="63"/>
        <end position="78"/>
    </location>
</feature>
<feature type="compositionally biased region" description="Polar residues" evidence="1">
    <location>
        <begin position="41"/>
        <end position="56"/>
    </location>
</feature>
<dbReference type="AlphaFoldDB" id="A0A436ZMQ3"/>
<comment type="caution">
    <text evidence="2">The sequence shown here is derived from an EMBL/GenBank/DDBJ whole genome shotgun (WGS) entry which is preliminary data.</text>
</comment>
<organism evidence="2 3">
    <name type="scientific">Arthrobotrys flagrans</name>
    <name type="common">Nematode-trapping fungus</name>
    <name type="synonym">Trichothecium flagrans</name>
    <dbReference type="NCBI Taxonomy" id="97331"/>
    <lineage>
        <taxon>Eukaryota</taxon>
        <taxon>Fungi</taxon>
        <taxon>Dikarya</taxon>
        <taxon>Ascomycota</taxon>
        <taxon>Pezizomycotina</taxon>
        <taxon>Orbiliomycetes</taxon>
        <taxon>Orbiliales</taxon>
        <taxon>Orbiliaceae</taxon>
        <taxon>Arthrobotrys</taxon>
    </lineage>
</organism>
<reference evidence="2 3" key="1">
    <citation type="submission" date="2019-01" db="EMBL/GenBank/DDBJ databases">
        <title>Intercellular communication is required for trap formation in the nematode-trapping fungus Duddingtonia flagrans.</title>
        <authorList>
            <person name="Youssar L."/>
            <person name="Wernet V."/>
            <person name="Hensel N."/>
            <person name="Hildebrandt H.-G."/>
            <person name="Fischer R."/>
        </authorList>
    </citation>
    <scope>NUCLEOTIDE SEQUENCE [LARGE SCALE GENOMIC DNA]</scope>
    <source>
        <strain evidence="2 3">CBS H-5679</strain>
    </source>
</reference>
<sequence length="448" mass="50348">MQDNPFVPKPIVIPQALNIRIIDEGDAENGGNQEGGDPQTLRLSDASSQQDEQNLDQARFEEEKEQDIEEGGNGEDIFELPSFGGVGLAHALDNIDLEPSESGPNFIDPYAEIEVASEDKKRSSNQNGLKNSRDHLISIPTWSLTPVSQNMNMLPSILTVMMRSGLDTKERNHYSKTISLSTFWLACECEFECLTSAKSVRTSATPARLSKSKSSASWLSLTKYWEALKTPQDSQYDPMTRNYTASKNLRKSKNALLEKTSKRNSKPPQPKTKIHLLISRPPRSFYLNLSRKLISLQYPISINHISRRGSLDHADNRANKHGKKPSQNQILARSKSPLRRLRSLVASIPKKGVSTIFNKDTDRGRSNTPAKIEYFKNEPLSSTTVIQFSIIEDVIQPPNQQAAIEDINANSQLVGHGVYGAPSRYFGEDEEIDEKEAMKSYYKRRLRK</sequence>
<proteinExistence type="predicted"/>
<name>A0A436ZMQ3_ARTFL</name>
<evidence type="ECO:0000256" key="1">
    <source>
        <dbReference type="SAM" id="MobiDB-lite"/>
    </source>
</evidence>
<gene>
    <name evidence="2" type="ORF">DFL_008052</name>
</gene>
<evidence type="ECO:0000313" key="2">
    <source>
        <dbReference type="EMBL" id="RVD80146.1"/>
    </source>
</evidence>
<keyword evidence="3" id="KW-1185">Reference proteome</keyword>
<feature type="region of interest" description="Disordered" evidence="1">
    <location>
        <begin position="24"/>
        <end position="80"/>
    </location>
</feature>
<dbReference type="VEuPathDB" id="FungiDB:DFL_008052"/>
<accession>A0A436ZMQ3</accession>